<dbReference type="EMBL" id="JAEPRD010000109">
    <property type="protein sequence ID" value="KAG2198540.1"/>
    <property type="molecule type" value="Genomic_DNA"/>
</dbReference>
<keyword evidence="2" id="KW-1185">Reference proteome</keyword>
<evidence type="ECO:0000313" key="2">
    <source>
        <dbReference type="Proteomes" id="UP000603453"/>
    </source>
</evidence>
<proteinExistence type="predicted"/>
<protein>
    <submittedName>
        <fullName evidence="1">Uncharacterized protein</fullName>
    </submittedName>
</protein>
<comment type="caution">
    <text evidence="1">The sequence shown here is derived from an EMBL/GenBank/DDBJ whole genome shotgun (WGS) entry which is preliminary data.</text>
</comment>
<reference evidence="1" key="1">
    <citation type="submission" date="2020-12" db="EMBL/GenBank/DDBJ databases">
        <title>Metabolic potential, ecology and presence of endohyphal bacteria is reflected in genomic diversity of Mucoromycotina.</title>
        <authorList>
            <person name="Muszewska A."/>
            <person name="Okrasinska A."/>
            <person name="Steczkiewicz K."/>
            <person name="Drgas O."/>
            <person name="Orlowska M."/>
            <person name="Perlinska-Lenart U."/>
            <person name="Aleksandrzak-Piekarczyk T."/>
            <person name="Szatraj K."/>
            <person name="Zielenkiewicz U."/>
            <person name="Pilsyk S."/>
            <person name="Malc E."/>
            <person name="Mieczkowski P."/>
            <person name="Kruszewska J.S."/>
            <person name="Biernat P."/>
            <person name="Pawlowska J."/>
        </authorList>
    </citation>
    <scope>NUCLEOTIDE SEQUENCE</scope>
    <source>
        <strain evidence="1">WA0000017839</strain>
    </source>
</reference>
<dbReference type="Proteomes" id="UP000603453">
    <property type="component" value="Unassembled WGS sequence"/>
</dbReference>
<sequence length="233" mass="25972">MILNAPLARVCNRSTIKVDGNYIRASARLVQDGISFTIYTSHPQFVYYLERNMTPESYHEVTGSFTITTYLSPVSRCPKYLIKVYPTRIGPILMQKNLIPAGATAIEDGTPTKKMEFCVGLYVLQHWDSLSTAKGNRAEIAERVLQQFHLLVEAGSIVGTAASVAPLHLEETFATFSGIATPTRFFRPEKNVVFETAFPAIDFQNITDTMGPLILNLTVKETNELPPPQEKQD</sequence>
<gene>
    <name evidence="1" type="ORF">INT47_008644</name>
</gene>
<evidence type="ECO:0000313" key="1">
    <source>
        <dbReference type="EMBL" id="KAG2198540.1"/>
    </source>
</evidence>
<dbReference type="AlphaFoldDB" id="A0A8H7QVH5"/>
<accession>A0A8H7QVH5</accession>
<name>A0A8H7QVH5_9FUNG</name>
<organism evidence="1 2">
    <name type="scientific">Mucor saturninus</name>
    <dbReference type="NCBI Taxonomy" id="64648"/>
    <lineage>
        <taxon>Eukaryota</taxon>
        <taxon>Fungi</taxon>
        <taxon>Fungi incertae sedis</taxon>
        <taxon>Mucoromycota</taxon>
        <taxon>Mucoromycotina</taxon>
        <taxon>Mucoromycetes</taxon>
        <taxon>Mucorales</taxon>
        <taxon>Mucorineae</taxon>
        <taxon>Mucoraceae</taxon>
        <taxon>Mucor</taxon>
    </lineage>
</organism>